<evidence type="ECO:0000256" key="1">
    <source>
        <dbReference type="ARBA" id="ARBA00006950"/>
    </source>
</evidence>
<dbReference type="GO" id="GO:0006879">
    <property type="term" value="P:intracellular iron ion homeostasis"/>
    <property type="evidence" value="ECO:0007669"/>
    <property type="project" value="UniProtKB-KW"/>
</dbReference>
<dbReference type="Proteomes" id="UP000222163">
    <property type="component" value="Unassembled WGS sequence"/>
</dbReference>
<dbReference type="RefSeq" id="WP_099215659.1">
    <property type="nucleotide sequence ID" value="NZ_JAUYVU010000006.1"/>
</dbReference>
<dbReference type="GO" id="GO:0008198">
    <property type="term" value="F:ferrous iron binding"/>
    <property type="evidence" value="ECO:0007669"/>
    <property type="project" value="TreeGrafter"/>
</dbReference>
<dbReference type="InterPro" id="IPR009078">
    <property type="entry name" value="Ferritin-like_SF"/>
</dbReference>
<comment type="similarity">
    <text evidence="1 7">Belongs to the ferritin family. Prokaryotic subfamily.</text>
</comment>
<dbReference type="GO" id="GO:0005737">
    <property type="term" value="C:cytoplasm"/>
    <property type="evidence" value="ECO:0007669"/>
    <property type="project" value="UniProtKB-SubCell"/>
</dbReference>
<dbReference type="Gene3D" id="1.20.1260.10">
    <property type="match status" value="1"/>
</dbReference>
<evidence type="ECO:0000259" key="8">
    <source>
        <dbReference type="PROSITE" id="PS50905"/>
    </source>
</evidence>
<dbReference type="InterPro" id="IPR001519">
    <property type="entry name" value="Ferritin"/>
</dbReference>
<dbReference type="InterPro" id="IPR041719">
    <property type="entry name" value="Ferritin_prok"/>
</dbReference>
<evidence type="ECO:0000313" key="11">
    <source>
        <dbReference type="Proteomes" id="UP000222163"/>
    </source>
</evidence>
<evidence type="ECO:0000313" key="9">
    <source>
        <dbReference type="EMBL" id="MDP2541536.1"/>
    </source>
</evidence>
<protein>
    <recommendedName>
        <fullName evidence="7">Ferritin</fullName>
        <ecNumber evidence="7">1.16.3.2</ecNumber>
    </recommendedName>
</protein>
<keyword evidence="2 7" id="KW-0409">Iron storage</keyword>
<dbReference type="EMBL" id="JAUYVU010000006">
    <property type="protein sequence ID" value="MDP2541536.1"/>
    <property type="molecule type" value="Genomic_DNA"/>
</dbReference>
<dbReference type="PROSITE" id="PS50905">
    <property type="entry name" value="FERRITIN_LIKE"/>
    <property type="match status" value="1"/>
</dbReference>
<dbReference type="InterPro" id="IPR009040">
    <property type="entry name" value="Ferritin-like_diiron"/>
</dbReference>
<evidence type="ECO:0000256" key="4">
    <source>
        <dbReference type="ARBA" id="ARBA00023002"/>
    </source>
</evidence>
<feature type="binding site" evidence="6">
    <location>
        <position position="136"/>
    </location>
    <ligand>
        <name>Fe cation</name>
        <dbReference type="ChEBI" id="CHEBI:24875"/>
        <label>1</label>
    </ligand>
</feature>
<comment type="catalytic activity">
    <reaction evidence="7">
        <text>4 Fe(2+) + O2 + 6 H2O = 4 iron(III) oxide-hydroxide + 12 H(+)</text>
        <dbReference type="Rhea" id="RHEA:11972"/>
        <dbReference type="ChEBI" id="CHEBI:15377"/>
        <dbReference type="ChEBI" id="CHEBI:15378"/>
        <dbReference type="ChEBI" id="CHEBI:15379"/>
        <dbReference type="ChEBI" id="CHEBI:29033"/>
        <dbReference type="ChEBI" id="CHEBI:78619"/>
        <dbReference type="EC" id="1.16.3.2"/>
    </reaction>
</comment>
<gene>
    <name evidence="10" type="ORF">CSC81_10270</name>
    <name evidence="9" type="ORF">Q8W23_08630</name>
</gene>
<dbReference type="PANTHER" id="PTHR11431">
    <property type="entry name" value="FERRITIN"/>
    <property type="match status" value="1"/>
</dbReference>
<feature type="binding site" evidence="6">
    <location>
        <position position="103"/>
    </location>
    <ligand>
        <name>Fe cation</name>
        <dbReference type="ChEBI" id="CHEBI:24875"/>
        <label>1</label>
    </ligand>
</feature>
<dbReference type="SUPFAM" id="SSF47240">
    <property type="entry name" value="Ferritin-like"/>
    <property type="match status" value="1"/>
</dbReference>
<keyword evidence="7" id="KW-0963">Cytoplasm</keyword>
<evidence type="ECO:0000256" key="2">
    <source>
        <dbReference type="ARBA" id="ARBA00022434"/>
    </source>
</evidence>
<feature type="binding site" evidence="6">
    <location>
        <position position="59"/>
    </location>
    <ligand>
        <name>Fe cation</name>
        <dbReference type="ChEBI" id="CHEBI:24875"/>
        <label>1</label>
    </ligand>
</feature>
<evidence type="ECO:0000256" key="6">
    <source>
        <dbReference type="PIRSR" id="PIRSR601519-1"/>
    </source>
</evidence>
<dbReference type="Proteomes" id="UP001242342">
    <property type="component" value="Unassembled WGS sequence"/>
</dbReference>
<feature type="binding site" evidence="6">
    <location>
        <position position="26"/>
    </location>
    <ligand>
        <name>Fe cation</name>
        <dbReference type="ChEBI" id="CHEBI:24875"/>
        <label>1</label>
    </ligand>
</feature>
<evidence type="ECO:0000313" key="12">
    <source>
        <dbReference type="Proteomes" id="UP001242342"/>
    </source>
</evidence>
<reference evidence="9 12" key="3">
    <citation type="submission" date="2023-07" db="EMBL/GenBank/DDBJ databases">
        <title>Genome content predicts the carbon catabolic preferences of heterotrophic bacteria.</title>
        <authorList>
            <person name="Gralka M."/>
        </authorList>
    </citation>
    <scope>NUCLEOTIDE SEQUENCE [LARGE SCALE GENOMIC DNA]</scope>
    <source>
        <strain evidence="9 12">4G03</strain>
    </source>
</reference>
<evidence type="ECO:0000256" key="5">
    <source>
        <dbReference type="ARBA" id="ARBA00023004"/>
    </source>
</evidence>
<keyword evidence="4" id="KW-0560">Oxidoreductase</keyword>
<name>A0A2G1BUC5_9FLAO</name>
<dbReference type="EMBL" id="PDUU01000008">
    <property type="protein sequence ID" value="PHN97449.1"/>
    <property type="molecule type" value="Genomic_DNA"/>
</dbReference>
<keyword evidence="12" id="KW-1185">Reference proteome</keyword>
<feature type="domain" description="Ferritin-like diiron" evidence="8">
    <location>
        <begin position="9"/>
        <end position="154"/>
    </location>
</feature>
<feature type="binding site" evidence="6">
    <location>
        <position position="62"/>
    </location>
    <ligand>
        <name>Fe cation</name>
        <dbReference type="ChEBI" id="CHEBI:24875"/>
        <label>1</label>
    </ligand>
</feature>
<comment type="subcellular location">
    <subcellularLocation>
        <location evidence="7">Cytoplasm</location>
    </subcellularLocation>
</comment>
<reference evidence="10" key="2">
    <citation type="submission" date="2017-10" db="EMBL/GenBank/DDBJ databases">
        <authorList>
            <person name="Enke T.N."/>
            <person name="Cordero O.X."/>
        </authorList>
    </citation>
    <scope>NUCLEOTIDE SEQUENCE</scope>
    <source>
        <strain evidence="10">4G03</strain>
    </source>
</reference>
<dbReference type="InterPro" id="IPR012347">
    <property type="entry name" value="Ferritin-like"/>
</dbReference>
<comment type="function">
    <text evidence="7">Iron-storage protein.</text>
</comment>
<reference evidence="10 11" key="1">
    <citation type="journal article" date="2016" name="Nat. Commun.">
        <title>Microbial interactions lead to rapid micro-scale successions on model marine particles.</title>
        <authorList>
            <person name="Datta M.S."/>
            <person name="Sliwerska E."/>
            <person name="Gore J."/>
            <person name="Polz M.F."/>
            <person name="Cordero O.X."/>
        </authorList>
    </citation>
    <scope>NUCLEOTIDE SEQUENCE [LARGE SCALE GENOMIC DNA]</scope>
    <source>
        <strain evidence="10 11">4G03</strain>
    </source>
</reference>
<dbReference type="EC" id="1.16.3.2" evidence="7"/>
<keyword evidence="5 6" id="KW-0408">Iron</keyword>
<dbReference type="CDD" id="cd01055">
    <property type="entry name" value="Nonheme_Ferritin"/>
    <property type="match status" value="1"/>
</dbReference>
<dbReference type="Pfam" id="PF00210">
    <property type="entry name" value="Ferritin"/>
    <property type="match status" value="1"/>
</dbReference>
<accession>A0A2G1BUC5</accession>
<evidence type="ECO:0000256" key="7">
    <source>
        <dbReference type="RuleBase" id="RU361145"/>
    </source>
</evidence>
<evidence type="ECO:0000256" key="3">
    <source>
        <dbReference type="ARBA" id="ARBA00022723"/>
    </source>
</evidence>
<dbReference type="PANTHER" id="PTHR11431:SF127">
    <property type="entry name" value="BACTERIAL NON-HEME FERRITIN"/>
    <property type="match status" value="1"/>
</dbReference>
<keyword evidence="3 6" id="KW-0479">Metal-binding</keyword>
<organism evidence="10 11">
    <name type="scientific">Tenacibaculum discolor</name>
    <dbReference type="NCBI Taxonomy" id="361581"/>
    <lineage>
        <taxon>Bacteria</taxon>
        <taxon>Pseudomonadati</taxon>
        <taxon>Bacteroidota</taxon>
        <taxon>Flavobacteriia</taxon>
        <taxon>Flavobacteriales</taxon>
        <taxon>Flavobacteriaceae</taxon>
        <taxon>Tenacibaculum</taxon>
    </lineage>
</organism>
<proteinExistence type="inferred from homology"/>
<evidence type="ECO:0000313" key="10">
    <source>
        <dbReference type="EMBL" id="PHN97449.1"/>
    </source>
</evidence>
<dbReference type="GO" id="GO:0008199">
    <property type="term" value="F:ferric iron binding"/>
    <property type="evidence" value="ECO:0007669"/>
    <property type="project" value="InterPro"/>
</dbReference>
<dbReference type="InterPro" id="IPR008331">
    <property type="entry name" value="Ferritin_DPS_dom"/>
</dbReference>
<dbReference type="GO" id="GO:0006826">
    <property type="term" value="P:iron ion transport"/>
    <property type="evidence" value="ECO:0007669"/>
    <property type="project" value="InterPro"/>
</dbReference>
<sequence>METAIRRDMILDVEVVDLLNHQITMEQQASSKYLAMASWCDQRELRNSAAYFYKQAEEEREHMMKIFKFINDNGGSAMSPIATEVAHEFESLRAIFEASLDAEIEVTKSIHNAFKTARKVNDFTSEIFLQWFVTEQAEEEEKVRDILDLIDLMEGMPLKMIDERIPTE</sequence>
<dbReference type="GO" id="GO:0016491">
    <property type="term" value="F:oxidoreductase activity"/>
    <property type="evidence" value="ECO:0007669"/>
    <property type="project" value="UniProtKB-KW"/>
</dbReference>
<dbReference type="AlphaFoldDB" id="A0A2G1BUC5"/>
<comment type="caution">
    <text evidence="10">The sequence shown here is derived from an EMBL/GenBank/DDBJ whole genome shotgun (WGS) entry which is preliminary data.</text>
</comment>